<keyword evidence="2" id="KW-0812">Transmembrane</keyword>
<dbReference type="EMBL" id="CP114014">
    <property type="protein sequence ID" value="XAY05700.1"/>
    <property type="molecule type" value="Genomic_DNA"/>
</dbReference>
<organism evidence="4">
    <name type="scientific">Paraconexibacter sp. AEG42_29</name>
    <dbReference type="NCBI Taxonomy" id="2997339"/>
    <lineage>
        <taxon>Bacteria</taxon>
        <taxon>Bacillati</taxon>
        <taxon>Actinomycetota</taxon>
        <taxon>Thermoleophilia</taxon>
        <taxon>Solirubrobacterales</taxon>
        <taxon>Paraconexibacteraceae</taxon>
        <taxon>Paraconexibacter</taxon>
    </lineage>
</organism>
<protein>
    <submittedName>
        <fullName evidence="4">Uncharacterized protein</fullName>
    </submittedName>
</protein>
<dbReference type="PROSITE" id="PS51257">
    <property type="entry name" value="PROKAR_LIPOPROTEIN"/>
    <property type="match status" value="1"/>
</dbReference>
<feature type="region of interest" description="Disordered" evidence="1">
    <location>
        <begin position="36"/>
        <end position="59"/>
    </location>
</feature>
<keyword evidence="2" id="KW-1133">Transmembrane helix</keyword>
<feature type="transmembrane region" description="Helical" evidence="2">
    <location>
        <begin position="68"/>
        <end position="87"/>
    </location>
</feature>
<dbReference type="KEGG" id="parq:DSM112329_02558"/>
<dbReference type="AlphaFoldDB" id="A0AAU7AVF5"/>
<evidence type="ECO:0000256" key="2">
    <source>
        <dbReference type="SAM" id="Phobius"/>
    </source>
</evidence>
<evidence type="ECO:0000256" key="1">
    <source>
        <dbReference type="SAM" id="MobiDB-lite"/>
    </source>
</evidence>
<keyword evidence="3" id="KW-0732">Signal</keyword>
<accession>A0AAU7AVF5</accession>
<sequence>MRSLLSRILVVGCLALLTTGACAGVAGAQGANPFTPLPPAPVDTSTLQTSTSTSTTTTDDGLERWQEVLIFLAGIALLTGIGVAIVGDAKRKAPVSEAELEGAHKPSPAGARKAQSKAKNRKKAKAQRQARKHNR</sequence>
<gene>
    <name evidence="4" type="ORF">DSM112329_02558</name>
</gene>
<feature type="chain" id="PRO_5043840069" evidence="3">
    <location>
        <begin position="24"/>
        <end position="135"/>
    </location>
</feature>
<evidence type="ECO:0000256" key="3">
    <source>
        <dbReference type="SAM" id="SignalP"/>
    </source>
</evidence>
<name>A0AAU7AVF5_9ACTN</name>
<feature type="compositionally biased region" description="Low complexity" evidence="1">
    <location>
        <begin position="44"/>
        <end position="58"/>
    </location>
</feature>
<feature type="region of interest" description="Disordered" evidence="1">
    <location>
        <begin position="94"/>
        <end position="135"/>
    </location>
</feature>
<evidence type="ECO:0000313" key="4">
    <source>
        <dbReference type="EMBL" id="XAY05700.1"/>
    </source>
</evidence>
<feature type="compositionally biased region" description="Basic residues" evidence="1">
    <location>
        <begin position="114"/>
        <end position="135"/>
    </location>
</feature>
<reference evidence="4" key="1">
    <citation type="submission" date="2022-12" db="EMBL/GenBank/DDBJ databases">
        <title>Paraconexibacter alkalitolerans sp. nov. and Baekduia alba sp. nov., isolated from soil and emended description of the genera Paraconexibacter (Chun et al., 2020) and Baekduia (An et al., 2020).</title>
        <authorList>
            <person name="Vieira S."/>
            <person name="Huber K.J."/>
            <person name="Geppert A."/>
            <person name="Wolf J."/>
            <person name="Neumann-Schaal M."/>
            <person name="Muesken M."/>
            <person name="Overmann J."/>
        </authorList>
    </citation>
    <scope>NUCLEOTIDE SEQUENCE</scope>
    <source>
        <strain evidence="4">AEG42_29</strain>
    </source>
</reference>
<dbReference type="RefSeq" id="WP_354702203.1">
    <property type="nucleotide sequence ID" value="NZ_CP114014.1"/>
</dbReference>
<keyword evidence="2" id="KW-0472">Membrane</keyword>
<proteinExistence type="predicted"/>
<feature type="signal peptide" evidence="3">
    <location>
        <begin position="1"/>
        <end position="23"/>
    </location>
</feature>